<dbReference type="InterPro" id="IPR004291">
    <property type="entry name" value="Transposase_IS66_central"/>
</dbReference>
<dbReference type="STRING" id="298386.PBPRB0188"/>
<feature type="compositionally biased region" description="Polar residues" evidence="2">
    <location>
        <begin position="103"/>
        <end position="114"/>
    </location>
</feature>
<name>Q6LKS9_PHOPR</name>
<accession>Q6LKS9</accession>
<feature type="domain" description="Transposase IS66 central" evidence="3">
    <location>
        <begin position="374"/>
        <end position="499"/>
    </location>
</feature>
<dbReference type="PANTHER" id="PTHR33678">
    <property type="entry name" value="BLL1576 PROTEIN"/>
    <property type="match status" value="1"/>
</dbReference>
<keyword evidence="5" id="KW-1185">Reference proteome</keyword>
<keyword evidence="1" id="KW-0175">Coiled coil</keyword>
<evidence type="ECO:0000259" key="3">
    <source>
        <dbReference type="Pfam" id="PF03050"/>
    </source>
</evidence>
<evidence type="ECO:0000256" key="1">
    <source>
        <dbReference type="SAM" id="Coils"/>
    </source>
</evidence>
<evidence type="ECO:0000256" key="2">
    <source>
        <dbReference type="SAM" id="MobiDB-lite"/>
    </source>
</evidence>
<dbReference type="KEGG" id="ppr:PBPRB0188"/>
<dbReference type="InterPro" id="IPR052344">
    <property type="entry name" value="Transposase-related"/>
</dbReference>
<reference evidence="5" key="1">
    <citation type="journal article" date="2005" name="Science">
        <title>Life at depth: Photobacterium profundum genome sequence and expression analysis.</title>
        <authorList>
            <person name="Vezzi A."/>
            <person name="Campanaro S."/>
            <person name="D'Angelo M."/>
            <person name="Simonato F."/>
            <person name="Vitulo N."/>
            <person name="Lauro F.M."/>
            <person name="Cestaro A."/>
            <person name="Malacrida G."/>
            <person name="Simionati B."/>
            <person name="Cannata N."/>
            <person name="Romualdi C."/>
            <person name="Bartlett D.H."/>
            <person name="Valle G."/>
        </authorList>
    </citation>
    <scope>NUCLEOTIDE SEQUENCE [LARGE SCALE GENOMIC DNA]</scope>
    <source>
        <strain evidence="5">ATCC BAA-1253 / SS9</strain>
    </source>
</reference>
<gene>
    <name evidence="4" type="ordered locus">PBPRB0188</name>
</gene>
<feature type="compositionally biased region" description="Basic and acidic residues" evidence="2">
    <location>
        <begin position="75"/>
        <end position="94"/>
    </location>
</feature>
<dbReference type="Proteomes" id="UP000000593">
    <property type="component" value="Chromosome 2"/>
</dbReference>
<evidence type="ECO:0000313" key="5">
    <source>
        <dbReference type="Proteomes" id="UP000000593"/>
    </source>
</evidence>
<protein>
    <submittedName>
        <fullName evidence="4">Hypothetical Y4jO</fullName>
    </submittedName>
</protein>
<dbReference type="PANTHER" id="PTHR33678:SF2">
    <property type="match status" value="1"/>
</dbReference>
<organism evidence="4 5">
    <name type="scientific">Photobacterium profundum (strain SS9)</name>
    <dbReference type="NCBI Taxonomy" id="298386"/>
    <lineage>
        <taxon>Bacteria</taxon>
        <taxon>Pseudomonadati</taxon>
        <taxon>Pseudomonadota</taxon>
        <taxon>Gammaproteobacteria</taxon>
        <taxon>Vibrionales</taxon>
        <taxon>Vibrionaceae</taxon>
        <taxon>Photobacterium</taxon>
    </lineage>
</organism>
<dbReference type="HOGENOM" id="CLU_039724_1_0_6"/>
<dbReference type="EMBL" id="CR378675">
    <property type="protein sequence ID" value="CAG22061.1"/>
    <property type="molecule type" value="Genomic_DNA"/>
</dbReference>
<feature type="coiled-coil region" evidence="1">
    <location>
        <begin position="32"/>
        <end position="66"/>
    </location>
</feature>
<feature type="region of interest" description="Disordered" evidence="2">
    <location>
        <begin position="67"/>
        <end position="114"/>
    </location>
</feature>
<dbReference type="AlphaFoldDB" id="Q6LKS9"/>
<proteinExistence type="predicted"/>
<sequence>MLNLCRYLCVEPFVSMKINLPDIPESEQTPLVKGLIGIIEQLSDTVERQQEEITLLKDEINVLKGQKKRPKFKPSKLDTNTDEKSDQGSTDNKRSGSTKRSKNQTLTIHQDNIVQPEQPLPIGARFKGYRDFVVQELEIQSCNVRYRLACYLLPDGSTVTATLPNGLAGQHFGTRLRSYILYQYHQCQVTQPLLLEQLREWGIDISSGQLNRLLTENHDDLHEEKAELLAAGLQSTGYITTDDTGARHQGKNGFVTHIGNEWFAWFQSSDRKNRINFLSLLRAGNKGYQVNTCALNYMATNKLPAPPVSIVSNTPVTNFGCEEEWSAHLVQLGIVVKRHIQIATEGALLGCASENEALGKLAVISDGAGQFKVLQHGLCWVHAERLVHKLIPLNEGHREDIAQVRDEIWSFYKELKEYKKQPCDTKKSALSKEFDRLFTQKTRYELLNQQLKRLNKLKSSLLLVLERPEIPIHTNGSENDLREQVKRRKVSGGTRSDLGRQCRDTFSSLKKTCGKLGVSFWKYLNDRISQSNVIPSLGSLVLQKAHPASAY</sequence>
<dbReference type="Pfam" id="PF03050">
    <property type="entry name" value="DDE_Tnp_IS66"/>
    <property type="match status" value="1"/>
</dbReference>
<dbReference type="eggNOG" id="COG4467">
    <property type="taxonomic scope" value="Bacteria"/>
</dbReference>
<evidence type="ECO:0000313" key="4">
    <source>
        <dbReference type="EMBL" id="CAG22061.1"/>
    </source>
</evidence>